<dbReference type="Pfam" id="PF01738">
    <property type="entry name" value="DLH"/>
    <property type="match status" value="1"/>
</dbReference>
<evidence type="ECO:0000259" key="3">
    <source>
        <dbReference type="Pfam" id="PF01738"/>
    </source>
</evidence>
<feature type="transmembrane region" description="Helical" evidence="2">
    <location>
        <begin position="129"/>
        <end position="150"/>
    </location>
</feature>
<dbReference type="SUPFAM" id="SSF53474">
    <property type="entry name" value="alpha/beta-Hydrolases"/>
    <property type="match status" value="1"/>
</dbReference>
<feature type="transmembrane region" description="Helical" evidence="2">
    <location>
        <begin position="162"/>
        <end position="183"/>
    </location>
</feature>
<feature type="transmembrane region" description="Helical" evidence="2">
    <location>
        <begin position="36"/>
        <end position="59"/>
    </location>
</feature>
<name>A0ABV9T7A1_9BACT</name>
<proteinExistence type="predicted"/>
<evidence type="ECO:0000313" key="4">
    <source>
        <dbReference type="EMBL" id="MFC4874322.1"/>
    </source>
</evidence>
<evidence type="ECO:0000313" key="5">
    <source>
        <dbReference type="Proteomes" id="UP001595818"/>
    </source>
</evidence>
<dbReference type="RefSeq" id="WP_377068054.1">
    <property type="nucleotide sequence ID" value="NZ_JBHSJJ010000017.1"/>
</dbReference>
<evidence type="ECO:0000256" key="2">
    <source>
        <dbReference type="SAM" id="Phobius"/>
    </source>
</evidence>
<dbReference type="EMBL" id="JBHSJJ010000017">
    <property type="protein sequence ID" value="MFC4874322.1"/>
    <property type="molecule type" value="Genomic_DNA"/>
</dbReference>
<dbReference type="GO" id="GO:0016787">
    <property type="term" value="F:hydrolase activity"/>
    <property type="evidence" value="ECO:0007669"/>
    <property type="project" value="UniProtKB-KW"/>
</dbReference>
<keyword evidence="2" id="KW-0472">Membrane</keyword>
<keyword evidence="2" id="KW-1133">Transmembrane helix</keyword>
<gene>
    <name evidence="4" type="ORF">ACFPFU_21645</name>
</gene>
<dbReference type="Proteomes" id="UP001595818">
    <property type="component" value="Unassembled WGS sequence"/>
</dbReference>
<organism evidence="4 5">
    <name type="scientific">Negadavirga shengliensis</name>
    <dbReference type="NCBI Taxonomy" id="1389218"/>
    <lineage>
        <taxon>Bacteria</taxon>
        <taxon>Pseudomonadati</taxon>
        <taxon>Bacteroidota</taxon>
        <taxon>Cytophagia</taxon>
        <taxon>Cytophagales</taxon>
        <taxon>Cyclobacteriaceae</taxon>
        <taxon>Negadavirga</taxon>
    </lineage>
</organism>
<dbReference type="InterPro" id="IPR029058">
    <property type="entry name" value="AB_hydrolase_fold"/>
</dbReference>
<feature type="transmembrane region" description="Helical" evidence="2">
    <location>
        <begin position="9"/>
        <end position="30"/>
    </location>
</feature>
<comment type="caution">
    <text evidence="4">The sequence shown here is derived from an EMBL/GenBank/DDBJ whole genome shotgun (WGS) entry which is preliminary data.</text>
</comment>
<reference evidence="5" key="1">
    <citation type="journal article" date="2019" name="Int. J. Syst. Evol. Microbiol.">
        <title>The Global Catalogue of Microorganisms (GCM) 10K type strain sequencing project: providing services to taxonomists for standard genome sequencing and annotation.</title>
        <authorList>
            <consortium name="The Broad Institute Genomics Platform"/>
            <consortium name="The Broad Institute Genome Sequencing Center for Infectious Disease"/>
            <person name="Wu L."/>
            <person name="Ma J."/>
        </authorList>
    </citation>
    <scope>NUCLEOTIDE SEQUENCE [LARGE SCALE GENOMIC DNA]</scope>
    <source>
        <strain evidence="5">CGMCC 4.7466</strain>
    </source>
</reference>
<protein>
    <submittedName>
        <fullName evidence="4">Alpha/beta hydrolase-fold protein</fullName>
    </submittedName>
</protein>
<dbReference type="PANTHER" id="PTHR43037:SF1">
    <property type="entry name" value="BLL1128 PROTEIN"/>
    <property type="match status" value="1"/>
</dbReference>
<keyword evidence="5" id="KW-1185">Reference proteome</keyword>
<dbReference type="PANTHER" id="PTHR43037">
    <property type="entry name" value="UNNAMED PRODUCT-RELATED"/>
    <property type="match status" value="1"/>
</dbReference>
<keyword evidence="4" id="KW-0378">Hydrolase</keyword>
<feature type="transmembrane region" description="Helical" evidence="2">
    <location>
        <begin position="71"/>
        <end position="93"/>
    </location>
</feature>
<dbReference type="InterPro" id="IPR050955">
    <property type="entry name" value="Plant_Biomass_Hydrol_Est"/>
</dbReference>
<feature type="transmembrane region" description="Helical" evidence="2">
    <location>
        <begin position="99"/>
        <end position="122"/>
    </location>
</feature>
<keyword evidence="1" id="KW-0732">Signal</keyword>
<sequence length="471" mass="52579">MTRDFYSSAIFFTIMYLLVGLFMSIISFALGERVLGLQSLASSAIFQFLMVLVWLLILLRYYHYKQYWFPFWAGVVFLAPHVFQFVLLLDFLATYELSVYYYPSVYLVIGMNTLHGLSLIFSAAGKRRWLKLAGIFMALSGLIMLSFFIWGMGSVDIRASGFLSEVQLGASFISSIGLVFFILNFRNERQMAGEDSASRQQALVGTMNAVGFIAMVAGLFVGVRVANESHWMLGHPEYVHEALAEIVAPFEARTYVNGQGDGLRYRLMKPLDYDSTKQYPLVISLHGSGGRGSDNARQIVTTILPQILVKPENRIKYPAFLFVPQCPLNSWWGGRSSDMEVDFLVLECILALEKEFPIDGKRRYVTGVSMGGYGTWHLIGTRPELFAAAVPIAGAGNPALAPNMVDVPVWAFHGAKDGFVAVSGSRSMIEAIKKAGGNPHYTEYPDKAHNLTEPITNTPELLDWLFAQKRE</sequence>
<dbReference type="InterPro" id="IPR002925">
    <property type="entry name" value="Dienelactn_hydro"/>
</dbReference>
<keyword evidence="2" id="KW-0812">Transmembrane</keyword>
<dbReference type="Gene3D" id="3.40.50.1820">
    <property type="entry name" value="alpha/beta hydrolase"/>
    <property type="match status" value="1"/>
</dbReference>
<evidence type="ECO:0000256" key="1">
    <source>
        <dbReference type="ARBA" id="ARBA00022729"/>
    </source>
</evidence>
<feature type="domain" description="Dienelactone hydrolase" evidence="3">
    <location>
        <begin position="354"/>
        <end position="453"/>
    </location>
</feature>
<feature type="transmembrane region" description="Helical" evidence="2">
    <location>
        <begin position="203"/>
        <end position="223"/>
    </location>
</feature>
<accession>A0ABV9T7A1</accession>